<keyword evidence="12" id="KW-1185">Reference proteome</keyword>
<evidence type="ECO:0000256" key="1">
    <source>
        <dbReference type="ARBA" id="ARBA00002606"/>
    </source>
</evidence>
<dbReference type="SUPFAM" id="SSF50486">
    <property type="entry name" value="FMT C-terminal domain-like"/>
    <property type="match status" value="1"/>
</dbReference>
<dbReference type="InterPro" id="IPR005793">
    <property type="entry name" value="Formyl_trans_C"/>
</dbReference>
<dbReference type="PANTHER" id="PTHR11138:SF5">
    <property type="entry name" value="METHIONYL-TRNA FORMYLTRANSFERASE, MITOCHONDRIAL"/>
    <property type="match status" value="1"/>
</dbReference>
<evidence type="ECO:0000313" key="11">
    <source>
        <dbReference type="EMBL" id="MCG5075935.1"/>
    </source>
</evidence>
<dbReference type="InterPro" id="IPR036477">
    <property type="entry name" value="Formyl_transf_N_sf"/>
</dbReference>
<sequence>MSHSLRVIFAGTPEFAAAALAAIHEAGFAVPLVLTQPDRPAGRGMKLQASPVKRYAQEHGMAVAQPPSLRRTGKYPEEAAAALDLLRATPHDVMVVAAYGLLLPQEVLDIAPHGCINIHGSILPRWRGAAPIHRAIEAGDAETGITLMQMDAGLDTGPMISEVRTPIASTDTTATLHDRLAKLGAQLVVEGLTRLERDGALPVVPQPADGVTYAEKIGKQEAALDFRRSAEALARQIRAFDPFPGGAATLDGALLKLWSAEPAYHANVPAGTVPGQILEASPAGVIVACGEGALRVTQLQKPGGKRLPAREFLAGMPLVAGQRFALTDADAA</sequence>
<dbReference type="NCBIfam" id="TIGR00460">
    <property type="entry name" value="fmt"/>
    <property type="match status" value="1"/>
</dbReference>
<dbReference type="Gene3D" id="3.10.25.10">
    <property type="entry name" value="Formyl transferase, C-terminal domain"/>
    <property type="match status" value="1"/>
</dbReference>
<feature type="binding site" evidence="8">
    <location>
        <begin position="121"/>
        <end position="124"/>
    </location>
    <ligand>
        <name>(6S)-5,6,7,8-tetrahydrofolate</name>
        <dbReference type="ChEBI" id="CHEBI:57453"/>
    </ligand>
</feature>
<dbReference type="CDD" id="cd08646">
    <property type="entry name" value="FMT_core_Met-tRNA-FMT_N"/>
    <property type="match status" value="1"/>
</dbReference>
<dbReference type="EMBL" id="JAKLJA010000019">
    <property type="protein sequence ID" value="MCG5075935.1"/>
    <property type="molecule type" value="Genomic_DNA"/>
</dbReference>
<dbReference type="GO" id="GO:0005829">
    <property type="term" value="C:cytosol"/>
    <property type="evidence" value="ECO:0007669"/>
    <property type="project" value="TreeGrafter"/>
</dbReference>
<evidence type="ECO:0000256" key="6">
    <source>
        <dbReference type="ARBA" id="ARBA00022917"/>
    </source>
</evidence>
<keyword evidence="6 8" id="KW-0648">Protein biosynthesis</keyword>
<dbReference type="Pfam" id="PF02911">
    <property type="entry name" value="Formyl_trans_C"/>
    <property type="match status" value="1"/>
</dbReference>
<evidence type="ECO:0000256" key="3">
    <source>
        <dbReference type="ARBA" id="ARBA00012261"/>
    </source>
</evidence>
<feature type="domain" description="Formyl transferase C-terminal" evidence="10">
    <location>
        <begin position="216"/>
        <end position="316"/>
    </location>
</feature>
<dbReference type="InterPro" id="IPR011034">
    <property type="entry name" value="Formyl_transferase-like_C_sf"/>
</dbReference>
<dbReference type="InterPro" id="IPR001555">
    <property type="entry name" value="GART_AS"/>
</dbReference>
<dbReference type="Proteomes" id="UP001139308">
    <property type="component" value="Unassembled WGS sequence"/>
</dbReference>
<gene>
    <name evidence="8 11" type="primary">fmt</name>
    <name evidence="11" type="ORF">L5014_21595</name>
</gene>
<dbReference type="InterPro" id="IPR041711">
    <property type="entry name" value="Met-tRNA-FMT_N"/>
</dbReference>
<dbReference type="GO" id="GO:0004479">
    <property type="term" value="F:methionyl-tRNA formyltransferase activity"/>
    <property type="evidence" value="ECO:0007669"/>
    <property type="project" value="UniProtKB-UniRule"/>
</dbReference>
<keyword evidence="5 8" id="KW-0808">Transferase</keyword>
<dbReference type="RefSeq" id="WP_238465771.1">
    <property type="nucleotide sequence ID" value="NZ_JAKLJA010000019.1"/>
</dbReference>
<dbReference type="InterPro" id="IPR044135">
    <property type="entry name" value="Met-tRNA-FMT_C"/>
</dbReference>
<comment type="function">
    <text evidence="1 8">Attaches a formyl group to the free amino group of methionyl-tRNA(fMet). The formyl group appears to play a dual role in the initiator identity of N-formylmethionyl-tRNA by promoting its recognition by IF2 and preventing the misappropriation of this tRNA by the elongation apparatus.</text>
</comment>
<organism evidence="11 12">
    <name type="scientific">Paraburkholderia tagetis</name>
    <dbReference type="NCBI Taxonomy" id="2913261"/>
    <lineage>
        <taxon>Bacteria</taxon>
        <taxon>Pseudomonadati</taxon>
        <taxon>Pseudomonadota</taxon>
        <taxon>Betaproteobacteria</taxon>
        <taxon>Burkholderiales</taxon>
        <taxon>Burkholderiaceae</taxon>
        <taxon>Paraburkholderia</taxon>
    </lineage>
</organism>
<evidence type="ECO:0000256" key="5">
    <source>
        <dbReference type="ARBA" id="ARBA00022679"/>
    </source>
</evidence>
<evidence type="ECO:0000256" key="2">
    <source>
        <dbReference type="ARBA" id="ARBA00010699"/>
    </source>
</evidence>
<reference evidence="11" key="1">
    <citation type="submission" date="2022-01" db="EMBL/GenBank/DDBJ databases">
        <title>Genome sequence and assembly of Parabukholderia sp. RG36.</title>
        <authorList>
            <person name="Chhetri G."/>
        </authorList>
    </citation>
    <scope>NUCLEOTIDE SEQUENCE</scope>
    <source>
        <strain evidence="11">RG36</strain>
    </source>
</reference>
<dbReference type="CDD" id="cd08704">
    <property type="entry name" value="Met_tRNA_FMT_C"/>
    <property type="match status" value="1"/>
</dbReference>
<dbReference type="Gene3D" id="3.40.50.170">
    <property type="entry name" value="Formyl transferase, N-terminal domain"/>
    <property type="match status" value="1"/>
</dbReference>
<protein>
    <recommendedName>
        <fullName evidence="4 8">Methionyl-tRNA formyltransferase</fullName>
        <ecNumber evidence="3 8">2.1.2.9</ecNumber>
    </recommendedName>
</protein>
<dbReference type="InterPro" id="IPR005794">
    <property type="entry name" value="Fmt"/>
</dbReference>
<dbReference type="EC" id="2.1.2.9" evidence="3 8"/>
<comment type="similarity">
    <text evidence="2 8">Belongs to the Fmt family.</text>
</comment>
<name>A0A9X1RS72_9BURK</name>
<dbReference type="SUPFAM" id="SSF53328">
    <property type="entry name" value="Formyltransferase"/>
    <property type="match status" value="1"/>
</dbReference>
<evidence type="ECO:0000259" key="10">
    <source>
        <dbReference type="Pfam" id="PF02911"/>
    </source>
</evidence>
<dbReference type="HAMAP" id="MF_00182">
    <property type="entry name" value="Formyl_trans"/>
    <property type="match status" value="1"/>
</dbReference>
<evidence type="ECO:0000259" key="9">
    <source>
        <dbReference type="Pfam" id="PF00551"/>
    </source>
</evidence>
<comment type="caution">
    <text evidence="11">The sequence shown here is derived from an EMBL/GenBank/DDBJ whole genome shotgun (WGS) entry which is preliminary data.</text>
</comment>
<accession>A0A9X1RS72</accession>
<evidence type="ECO:0000313" key="12">
    <source>
        <dbReference type="Proteomes" id="UP001139308"/>
    </source>
</evidence>
<dbReference type="AlphaFoldDB" id="A0A9X1RS72"/>
<evidence type="ECO:0000256" key="4">
    <source>
        <dbReference type="ARBA" id="ARBA00016014"/>
    </source>
</evidence>
<evidence type="ECO:0000256" key="7">
    <source>
        <dbReference type="ARBA" id="ARBA00048558"/>
    </source>
</evidence>
<dbReference type="PROSITE" id="PS00373">
    <property type="entry name" value="GART"/>
    <property type="match status" value="1"/>
</dbReference>
<comment type="catalytic activity">
    <reaction evidence="7 8">
        <text>L-methionyl-tRNA(fMet) + (6R)-10-formyltetrahydrofolate = N-formyl-L-methionyl-tRNA(fMet) + (6S)-5,6,7,8-tetrahydrofolate + H(+)</text>
        <dbReference type="Rhea" id="RHEA:24380"/>
        <dbReference type="Rhea" id="RHEA-COMP:9952"/>
        <dbReference type="Rhea" id="RHEA-COMP:9953"/>
        <dbReference type="ChEBI" id="CHEBI:15378"/>
        <dbReference type="ChEBI" id="CHEBI:57453"/>
        <dbReference type="ChEBI" id="CHEBI:78530"/>
        <dbReference type="ChEBI" id="CHEBI:78844"/>
        <dbReference type="ChEBI" id="CHEBI:195366"/>
        <dbReference type="EC" id="2.1.2.9"/>
    </reaction>
</comment>
<evidence type="ECO:0000256" key="8">
    <source>
        <dbReference type="HAMAP-Rule" id="MF_00182"/>
    </source>
</evidence>
<dbReference type="Pfam" id="PF00551">
    <property type="entry name" value="Formyl_trans_N"/>
    <property type="match status" value="1"/>
</dbReference>
<dbReference type="InterPro" id="IPR037022">
    <property type="entry name" value="Formyl_trans_C_sf"/>
</dbReference>
<dbReference type="PANTHER" id="PTHR11138">
    <property type="entry name" value="METHIONYL-TRNA FORMYLTRANSFERASE"/>
    <property type="match status" value="1"/>
</dbReference>
<proteinExistence type="inferred from homology"/>
<dbReference type="InterPro" id="IPR002376">
    <property type="entry name" value="Formyl_transf_N"/>
</dbReference>
<feature type="domain" description="Formyl transferase N-terminal" evidence="9">
    <location>
        <begin position="7"/>
        <end position="190"/>
    </location>
</feature>